<evidence type="ECO:0000256" key="6">
    <source>
        <dbReference type="ARBA" id="ARBA00023002"/>
    </source>
</evidence>
<reference evidence="8 9" key="1">
    <citation type="journal article" date="2015" name="Nat. Commun.">
        <title>Lucilia cuprina genome unlocks parasitic fly biology to underpin future interventions.</title>
        <authorList>
            <person name="Anstead C.A."/>
            <person name="Korhonen P.K."/>
            <person name="Young N.D."/>
            <person name="Hall R.S."/>
            <person name="Jex A.R."/>
            <person name="Murali S.C."/>
            <person name="Hughes D.S."/>
            <person name="Lee S.F."/>
            <person name="Perry T."/>
            <person name="Stroehlein A.J."/>
            <person name="Ansell B.R."/>
            <person name="Breugelmans B."/>
            <person name="Hofmann A."/>
            <person name="Qu J."/>
            <person name="Dugan S."/>
            <person name="Lee S.L."/>
            <person name="Chao H."/>
            <person name="Dinh H."/>
            <person name="Han Y."/>
            <person name="Doddapaneni H.V."/>
            <person name="Worley K.C."/>
            <person name="Muzny D.M."/>
            <person name="Ioannidis P."/>
            <person name="Waterhouse R.M."/>
            <person name="Zdobnov E.M."/>
            <person name="James P.J."/>
            <person name="Bagnall N.H."/>
            <person name="Kotze A.C."/>
            <person name="Gibbs R.A."/>
            <person name="Richards S."/>
            <person name="Batterham P."/>
            <person name="Gasser R.B."/>
        </authorList>
    </citation>
    <scope>NUCLEOTIDE SEQUENCE [LARGE SCALE GENOMIC DNA]</scope>
    <source>
        <strain evidence="8 9">LS</strain>
        <tissue evidence="8">Full body</tissue>
    </source>
</reference>
<keyword evidence="5" id="KW-0223">Dioxygenase</keyword>
<evidence type="ECO:0000313" key="9">
    <source>
        <dbReference type="Proteomes" id="UP000037069"/>
    </source>
</evidence>
<protein>
    <recommendedName>
        <fullName evidence="10">3-hydroxyanthranilate 3,4-dioxygenase</fullName>
    </recommendedName>
</protein>
<dbReference type="Pfam" id="PF06052">
    <property type="entry name" value="3-HAO"/>
    <property type="match status" value="1"/>
</dbReference>
<evidence type="ECO:0000256" key="7">
    <source>
        <dbReference type="ARBA" id="ARBA00023004"/>
    </source>
</evidence>
<keyword evidence="7" id="KW-0408">Iron</keyword>
<dbReference type="GO" id="GO:0000334">
    <property type="term" value="F:3-hydroxyanthranilate 3,4-dioxygenase activity"/>
    <property type="evidence" value="ECO:0007669"/>
    <property type="project" value="InterPro"/>
</dbReference>
<sequence>MCLRIVTPENKFETVVIREGNIYLLPANTPHSPVRFEDTVGIVVEQDRPEGQNDKMRWYCDDCKEIVFEAEFYMYDLGTQVKEGIDIFNKEERVCKCGKKLSIISGALYHLVATYSVIALTACEYSSKPLAKPKSQILTSQSALTNKLPGFKSRCNTPAL</sequence>
<dbReference type="GO" id="GO:0005737">
    <property type="term" value="C:cytoplasm"/>
    <property type="evidence" value="ECO:0007669"/>
    <property type="project" value="TreeGrafter"/>
</dbReference>
<dbReference type="PANTHER" id="PTHR15497">
    <property type="entry name" value="3-HYDROXYANTHRANILATE 3,4-DIOXYGENASE"/>
    <property type="match status" value="1"/>
</dbReference>
<proteinExistence type="predicted"/>
<name>A0A0L0CFM7_LUCCU</name>
<dbReference type="AlphaFoldDB" id="A0A0L0CFM7"/>
<evidence type="ECO:0000256" key="5">
    <source>
        <dbReference type="ARBA" id="ARBA00022964"/>
    </source>
</evidence>
<dbReference type="Gene3D" id="2.60.120.10">
    <property type="entry name" value="Jelly Rolls"/>
    <property type="match status" value="1"/>
</dbReference>
<evidence type="ECO:0000256" key="1">
    <source>
        <dbReference type="ARBA" id="ARBA00001954"/>
    </source>
</evidence>
<evidence type="ECO:0000256" key="3">
    <source>
        <dbReference type="ARBA" id="ARBA00022642"/>
    </source>
</evidence>
<keyword evidence="6" id="KW-0560">Oxidoreductase</keyword>
<organism evidence="8 9">
    <name type="scientific">Lucilia cuprina</name>
    <name type="common">Green bottle fly</name>
    <name type="synonym">Australian sheep blowfly</name>
    <dbReference type="NCBI Taxonomy" id="7375"/>
    <lineage>
        <taxon>Eukaryota</taxon>
        <taxon>Metazoa</taxon>
        <taxon>Ecdysozoa</taxon>
        <taxon>Arthropoda</taxon>
        <taxon>Hexapoda</taxon>
        <taxon>Insecta</taxon>
        <taxon>Pterygota</taxon>
        <taxon>Neoptera</taxon>
        <taxon>Endopterygota</taxon>
        <taxon>Diptera</taxon>
        <taxon>Brachycera</taxon>
        <taxon>Muscomorpha</taxon>
        <taxon>Oestroidea</taxon>
        <taxon>Calliphoridae</taxon>
        <taxon>Luciliinae</taxon>
        <taxon>Lucilia</taxon>
    </lineage>
</organism>
<keyword evidence="3" id="KW-0662">Pyridine nucleotide biosynthesis</keyword>
<evidence type="ECO:0000256" key="2">
    <source>
        <dbReference type="ARBA" id="ARBA00002752"/>
    </source>
</evidence>
<dbReference type="GO" id="GO:0034354">
    <property type="term" value="P:'de novo' NAD+ biosynthetic process from L-tryptophan"/>
    <property type="evidence" value="ECO:0007669"/>
    <property type="project" value="TreeGrafter"/>
</dbReference>
<evidence type="ECO:0008006" key="10">
    <source>
        <dbReference type="Google" id="ProtNLM"/>
    </source>
</evidence>
<dbReference type="SUPFAM" id="SSF51182">
    <property type="entry name" value="RmlC-like cupins"/>
    <property type="match status" value="1"/>
</dbReference>
<evidence type="ECO:0000256" key="4">
    <source>
        <dbReference type="ARBA" id="ARBA00022723"/>
    </source>
</evidence>
<dbReference type="PANTHER" id="PTHR15497:SF1">
    <property type="entry name" value="3-HYDROXYANTHRANILATE 3,4-DIOXYGENASE"/>
    <property type="match status" value="1"/>
</dbReference>
<comment type="caution">
    <text evidence="8">The sequence shown here is derived from an EMBL/GenBank/DDBJ whole genome shotgun (WGS) entry which is preliminary data.</text>
</comment>
<dbReference type="InterPro" id="IPR011051">
    <property type="entry name" value="RmlC_Cupin_sf"/>
</dbReference>
<dbReference type="InterPro" id="IPR014710">
    <property type="entry name" value="RmlC-like_jellyroll"/>
</dbReference>
<dbReference type="Proteomes" id="UP000037069">
    <property type="component" value="Unassembled WGS sequence"/>
</dbReference>
<comment type="cofactor">
    <cofactor evidence="1">
        <name>Fe(2+)</name>
        <dbReference type="ChEBI" id="CHEBI:29033"/>
    </cofactor>
</comment>
<dbReference type="GO" id="GO:0046874">
    <property type="term" value="P:quinolinate metabolic process"/>
    <property type="evidence" value="ECO:0007669"/>
    <property type="project" value="TreeGrafter"/>
</dbReference>
<comment type="function">
    <text evidence="2">Catalyzes the oxidative ring opening of 3-hydroxyanthranilate to 2-amino-3-carboxymuconate semialdehyde, which spontaneously cyclizes to quinolinate.</text>
</comment>
<accession>A0A0L0CFM7</accession>
<keyword evidence="4" id="KW-0479">Metal-binding</keyword>
<dbReference type="EMBL" id="JRES01000464">
    <property type="protein sequence ID" value="KNC31007.1"/>
    <property type="molecule type" value="Genomic_DNA"/>
</dbReference>
<evidence type="ECO:0000313" key="8">
    <source>
        <dbReference type="EMBL" id="KNC31007.1"/>
    </source>
</evidence>
<gene>
    <name evidence="8" type="ORF">FF38_10516</name>
</gene>
<keyword evidence="9" id="KW-1185">Reference proteome</keyword>
<dbReference type="InterPro" id="IPR010329">
    <property type="entry name" value="3hydroanth_dOase"/>
</dbReference>
<dbReference type="GO" id="GO:0005506">
    <property type="term" value="F:iron ion binding"/>
    <property type="evidence" value="ECO:0007669"/>
    <property type="project" value="InterPro"/>
</dbReference>
<dbReference type="STRING" id="7375.A0A0L0CFM7"/>